<reference evidence="5 6" key="1">
    <citation type="submission" date="2021-03" db="EMBL/GenBank/DDBJ databases">
        <title>Novel species identification of genus Shewanella.</title>
        <authorList>
            <person name="Liu G."/>
            <person name="Zhang Q."/>
        </authorList>
    </citation>
    <scope>NUCLEOTIDE SEQUENCE [LARGE SCALE GENOMIC DNA]</scope>
    <source>
        <strain evidence="5 6">FJAT-53726</strain>
    </source>
</reference>
<dbReference type="InterPro" id="IPR000524">
    <property type="entry name" value="Tscrpt_reg_HTH_GntR"/>
</dbReference>
<dbReference type="GO" id="GO:0003700">
    <property type="term" value="F:DNA-binding transcription factor activity"/>
    <property type="evidence" value="ECO:0007669"/>
    <property type="project" value="InterPro"/>
</dbReference>
<proteinExistence type="predicted"/>
<dbReference type="AlphaFoldDB" id="A0A975AKD3"/>
<dbReference type="SUPFAM" id="SSF46785">
    <property type="entry name" value="Winged helix' DNA-binding domain"/>
    <property type="match status" value="1"/>
</dbReference>
<dbReference type="PROSITE" id="PS50949">
    <property type="entry name" value="HTH_GNTR"/>
    <property type="match status" value="1"/>
</dbReference>
<dbReference type="SMART" id="SM00345">
    <property type="entry name" value="HTH_GNTR"/>
    <property type="match status" value="1"/>
</dbReference>
<dbReference type="InterPro" id="IPR036388">
    <property type="entry name" value="WH-like_DNA-bd_sf"/>
</dbReference>
<dbReference type="Gene3D" id="1.10.10.10">
    <property type="entry name" value="Winged helix-like DNA-binding domain superfamily/Winged helix DNA-binding domain"/>
    <property type="match status" value="1"/>
</dbReference>
<dbReference type="EMBL" id="CP071504">
    <property type="protein sequence ID" value="QSX30045.1"/>
    <property type="molecule type" value="Genomic_DNA"/>
</dbReference>
<keyword evidence="2" id="KW-0238">DNA-binding</keyword>
<dbReference type="SMART" id="SM00419">
    <property type="entry name" value="HTH_CRP"/>
    <property type="match status" value="1"/>
</dbReference>
<protein>
    <submittedName>
        <fullName evidence="5">GntR family transcriptional regulator</fullName>
    </submittedName>
</protein>
<dbReference type="Proteomes" id="UP000663281">
    <property type="component" value="Chromosome"/>
</dbReference>
<keyword evidence="1" id="KW-0805">Transcription regulation</keyword>
<sequence>MLELLHVNPSSGEPIYRQLNDQIVRLIVGGQLSVDEVLPSVRQIAEYLAVNPMTVSRAIQQLVDQGWLERRRGQATRVAPRKQQDSGTELLAPQLLALVQQARQLGLDQESLLTLISDTWKQEANEDGNANG</sequence>
<evidence type="ECO:0000256" key="3">
    <source>
        <dbReference type="ARBA" id="ARBA00023163"/>
    </source>
</evidence>
<dbReference type="GO" id="GO:0003677">
    <property type="term" value="F:DNA binding"/>
    <property type="evidence" value="ECO:0007669"/>
    <property type="project" value="UniProtKB-KW"/>
</dbReference>
<keyword evidence="3" id="KW-0804">Transcription</keyword>
<evidence type="ECO:0000256" key="1">
    <source>
        <dbReference type="ARBA" id="ARBA00023015"/>
    </source>
</evidence>
<dbReference type="PANTHER" id="PTHR38445:SF7">
    <property type="entry name" value="GNTR-FAMILY TRANSCRIPTIONAL REGULATOR"/>
    <property type="match status" value="1"/>
</dbReference>
<name>A0A975AKD3_9GAMM</name>
<dbReference type="InterPro" id="IPR036390">
    <property type="entry name" value="WH_DNA-bd_sf"/>
</dbReference>
<evidence type="ECO:0000313" key="5">
    <source>
        <dbReference type="EMBL" id="QSX30045.1"/>
    </source>
</evidence>
<gene>
    <name evidence="5" type="ORF">JYB88_18025</name>
</gene>
<evidence type="ECO:0000259" key="4">
    <source>
        <dbReference type="PROSITE" id="PS50949"/>
    </source>
</evidence>
<dbReference type="Pfam" id="PF00392">
    <property type="entry name" value="GntR"/>
    <property type="match status" value="1"/>
</dbReference>
<dbReference type="PANTHER" id="PTHR38445">
    <property type="entry name" value="HTH-TYPE TRANSCRIPTIONAL REPRESSOR YTRA"/>
    <property type="match status" value="1"/>
</dbReference>
<dbReference type="RefSeq" id="WP_207321390.1">
    <property type="nucleotide sequence ID" value="NZ_CP071501.1"/>
</dbReference>
<feature type="domain" description="HTH gntR-type" evidence="4">
    <location>
        <begin position="13"/>
        <end position="81"/>
    </location>
</feature>
<evidence type="ECO:0000256" key="2">
    <source>
        <dbReference type="ARBA" id="ARBA00023125"/>
    </source>
</evidence>
<dbReference type="KEGG" id="scyp:JYB88_18025"/>
<evidence type="ECO:0000313" key="6">
    <source>
        <dbReference type="Proteomes" id="UP000663281"/>
    </source>
</evidence>
<organism evidence="5 6">
    <name type="scientific">Shewanella cyperi</name>
    <dbReference type="NCBI Taxonomy" id="2814292"/>
    <lineage>
        <taxon>Bacteria</taxon>
        <taxon>Pseudomonadati</taxon>
        <taxon>Pseudomonadota</taxon>
        <taxon>Gammaproteobacteria</taxon>
        <taxon>Alteromonadales</taxon>
        <taxon>Shewanellaceae</taxon>
        <taxon>Shewanella</taxon>
    </lineage>
</organism>
<keyword evidence="6" id="KW-1185">Reference proteome</keyword>
<dbReference type="InterPro" id="IPR012318">
    <property type="entry name" value="HTH_CRP"/>
</dbReference>
<dbReference type="CDD" id="cd07377">
    <property type="entry name" value="WHTH_GntR"/>
    <property type="match status" value="1"/>
</dbReference>
<accession>A0A975AKD3</accession>